<accession>A0A221LFP0</accession>
<reference evidence="2" key="1">
    <citation type="submission" date="2017-05" db="EMBL/GenBank/DDBJ databases">
        <title>New viruses from a metagenomic survey of invertebrates and Fucus.</title>
        <authorList>
            <person name="Waldron F.M."/>
            <person name="Obbard D.J."/>
        </authorList>
    </citation>
    <scope>NUCLEOTIDE SEQUENCE</scope>
    <source>
        <strain evidence="2">T29</strain>
    </source>
</reference>
<feature type="region of interest" description="Disordered" evidence="1">
    <location>
        <begin position="1"/>
        <end position="56"/>
    </location>
</feature>
<sequence>MPKSTRSARSKKSRRAKSTTSSTATVPNVQQQPPMAAHVAFSAPTNPSRPPSTKGPFAHFPDGYYNLYKGVWIPARKKNTIFFSGGTHEIINGRLYLA</sequence>
<evidence type="ECO:0000256" key="1">
    <source>
        <dbReference type="SAM" id="MobiDB-lite"/>
    </source>
</evidence>
<name>A0A221LFP0_9VIRU</name>
<protein>
    <submittedName>
        <fullName evidence="2">Putative minor capsid</fullName>
    </submittedName>
</protein>
<organism evidence="2">
    <name type="scientific">Barns Ness serrated wrack noda-like virus 2</name>
    <dbReference type="NCBI Taxonomy" id="2021921"/>
    <lineage>
        <taxon>Viruses</taxon>
        <taxon>Riboviria</taxon>
        <taxon>Orthornavirae</taxon>
        <taxon>Kitrinoviricota</taxon>
        <taxon>Magsaviricetes</taxon>
        <taxon>Nodamuvirales</taxon>
        <taxon>Nodaviridae</taxon>
    </lineage>
</organism>
<evidence type="ECO:0000313" key="2">
    <source>
        <dbReference type="EMBL" id="ASM94095.1"/>
    </source>
</evidence>
<feature type="compositionally biased region" description="Basic residues" evidence="1">
    <location>
        <begin position="1"/>
        <end position="17"/>
    </location>
</feature>
<dbReference type="EMBL" id="MF190050">
    <property type="protein sequence ID" value="ASM94095.1"/>
    <property type="molecule type" value="Genomic_RNA"/>
</dbReference>
<proteinExistence type="predicted"/>